<feature type="compositionally biased region" description="Basic and acidic residues" evidence="1">
    <location>
        <begin position="345"/>
        <end position="359"/>
    </location>
</feature>
<feature type="region of interest" description="Disordered" evidence="1">
    <location>
        <begin position="1"/>
        <end position="46"/>
    </location>
</feature>
<feature type="region of interest" description="Disordered" evidence="1">
    <location>
        <begin position="154"/>
        <end position="227"/>
    </location>
</feature>
<feature type="compositionally biased region" description="Low complexity" evidence="1">
    <location>
        <begin position="206"/>
        <end position="218"/>
    </location>
</feature>
<feature type="region of interest" description="Disordered" evidence="1">
    <location>
        <begin position="384"/>
        <end position="408"/>
    </location>
</feature>
<sequence>MPNVPVGLPAPTSCPSKGSRKSVHFAVPQRSMRRDPHTLRTAPPLPAAASGRMAQTMPTMPQGPRQPSGAVFQDMGDLFNFYEEALGMHLNSDVPRSPNGALVGTLGVLDSPSARKYLKMHRFWPSMTSRLAQTLDDPSLSGFGCSSDSLAACADSPTSSRPLSSAGRPPLSTCHSPSSTGRPPSSAGRPLSSAVERSPTVSRRASLVSPLPESLSPLQRQKPPKLPVSRLYTSFPGLHVSYSKSACEEPCHDDVCPEAIKPDDMPASIGPPTAPMPTPDHQNTPPGEEAESEVRRRKREKKALLRKMEKEEEDRYRKILEQRMKDRTSNLLEDMEMSEDEAEEPSGRPEQQRQRKAKFEQGSSKLIAKLRVLDQFQRRTFDDLQTAESRHQQRLESQLGALPKAPAS</sequence>
<organism evidence="2">
    <name type="scientific">Eutreptiella gymnastica</name>
    <dbReference type="NCBI Taxonomy" id="73025"/>
    <lineage>
        <taxon>Eukaryota</taxon>
        <taxon>Discoba</taxon>
        <taxon>Euglenozoa</taxon>
        <taxon>Euglenida</taxon>
        <taxon>Spirocuta</taxon>
        <taxon>Euglenophyceae</taxon>
        <taxon>Eutreptiales</taxon>
        <taxon>Eutreptiaceae</taxon>
        <taxon>Eutreptiella</taxon>
    </lineage>
</organism>
<dbReference type="AlphaFoldDB" id="A0A7S4LM42"/>
<protein>
    <submittedName>
        <fullName evidence="2">Uncharacterized protein</fullName>
    </submittedName>
</protein>
<reference evidence="2" key="1">
    <citation type="submission" date="2021-01" db="EMBL/GenBank/DDBJ databases">
        <authorList>
            <person name="Corre E."/>
            <person name="Pelletier E."/>
            <person name="Niang G."/>
            <person name="Scheremetjew M."/>
            <person name="Finn R."/>
            <person name="Kale V."/>
            <person name="Holt S."/>
            <person name="Cochrane G."/>
            <person name="Meng A."/>
            <person name="Brown T."/>
            <person name="Cohen L."/>
        </authorList>
    </citation>
    <scope>NUCLEOTIDE SEQUENCE</scope>
    <source>
        <strain evidence="2">CCMP1594</strain>
    </source>
</reference>
<feature type="compositionally biased region" description="Acidic residues" evidence="1">
    <location>
        <begin position="333"/>
        <end position="344"/>
    </location>
</feature>
<accession>A0A7S4LM42</accession>
<evidence type="ECO:0000313" key="2">
    <source>
        <dbReference type="EMBL" id="CAE0837934.1"/>
    </source>
</evidence>
<name>A0A7S4LM42_9EUGL</name>
<gene>
    <name evidence="2" type="ORF">EGYM00163_LOCUS49306</name>
</gene>
<feature type="compositionally biased region" description="Basic and acidic residues" evidence="1">
    <location>
        <begin position="302"/>
        <end position="328"/>
    </location>
</feature>
<feature type="compositionally biased region" description="Basic and acidic residues" evidence="1">
    <location>
        <begin position="384"/>
        <end position="394"/>
    </location>
</feature>
<evidence type="ECO:0000256" key="1">
    <source>
        <dbReference type="SAM" id="MobiDB-lite"/>
    </source>
</evidence>
<proteinExistence type="predicted"/>
<dbReference type="EMBL" id="HBJA01143001">
    <property type="protein sequence ID" value="CAE0837934.1"/>
    <property type="molecule type" value="Transcribed_RNA"/>
</dbReference>
<feature type="compositionally biased region" description="Polar residues" evidence="1">
    <location>
        <begin position="173"/>
        <end position="183"/>
    </location>
</feature>
<feature type="region of interest" description="Disordered" evidence="1">
    <location>
        <begin position="258"/>
        <end position="364"/>
    </location>
</feature>